<dbReference type="Pfam" id="PF02096">
    <property type="entry name" value="60KD_IMP"/>
    <property type="match status" value="1"/>
</dbReference>
<evidence type="ECO:0000256" key="1">
    <source>
        <dbReference type="ARBA" id="ARBA00004141"/>
    </source>
</evidence>
<feature type="signal peptide" evidence="11">
    <location>
        <begin position="1"/>
        <end position="21"/>
    </location>
</feature>
<feature type="region of interest" description="Disordered" evidence="9">
    <location>
        <begin position="343"/>
        <end position="408"/>
    </location>
</feature>
<feature type="transmembrane region" description="Helical" evidence="10">
    <location>
        <begin position="608"/>
        <end position="631"/>
    </location>
</feature>
<feature type="compositionally biased region" description="Gly residues" evidence="9">
    <location>
        <begin position="353"/>
        <end position="395"/>
    </location>
</feature>
<dbReference type="CDD" id="cd20070">
    <property type="entry name" value="5TM_YidC_Alb3"/>
    <property type="match status" value="1"/>
</dbReference>
<feature type="region of interest" description="Disordered" evidence="9">
    <location>
        <begin position="803"/>
        <end position="926"/>
    </location>
</feature>
<feature type="domain" description="Malectin-like" evidence="13">
    <location>
        <begin position="23"/>
        <end position="336"/>
    </location>
</feature>
<keyword evidence="6 10" id="KW-1133">Transmembrane helix</keyword>
<dbReference type="InterPro" id="IPR028055">
    <property type="entry name" value="YidC/Oxa/ALB_C"/>
</dbReference>
<dbReference type="InterPro" id="IPR024788">
    <property type="entry name" value="Malectin-like_Carb-bd_dom"/>
</dbReference>
<feature type="transmembrane region" description="Helical" evidence="10">
    <location>
        <begin position="549"/>
        <end position="570"/>
    </location>
</feature>
<evidence type="ECO:0000256" key="11">
    <source>
        <dbReference type="SAM" id="SignalP"/>
    </source>
</evidence>
<evidence type="ECO:0000256" key="9">
    <source>
        <dbReference type="SAM" id="MobiDB-lite"/>
    </source>
</evidence>
<evidence type="ECO:0000256" key="5">
    <source>
        <dbReference type="ARBA" id="ARBA00022729"/>
    </source>
</evidence>
<evidence type="ECO:0000313" key="15">
    <source>
        <dbReference type="Proteomes" id="UP000516314"/>
    </source>
</evidence>
<gene>
    <name evidence="14" type="ORF">AT9943_LOCUS2133</name>
</gene>
<dbReference type="GO" id="GO:0032977">
    <property type="term" value="F:membrane insertase activity"/>
    <property type="evidence" value="ECO:0007669"/>
    <property type="project" value="InterPro"/>
</dbReference>
<evidence type="ECO:0000256" key="4">
    <source>
        <dbReference type="ARBA" id="ARBA00022692"/>
    </source>
</evidence>
<evidence type="ECO:0000256" key="7">
    <source>
        <dbReference type="ARBA" id="ARBA00023136"/>
    </source>
</evidence>
<evidence type="ECO:0000259" key="12">
    <source>
        <dbReference type="Pfam" id="PF02096"/>
    </source>
</evidence>
<evidence type="ECO:0000256" key="3">
    <source>
        <dbReference type="ARBA" id="ARBA00010583"/>
    </source>
</evidence>
<proteinExistence type="inferred from homology"/>
<comment type="subcellular location">
    <subcellularLocation>
        <location evidence="1 8">Membrane</location>
        <topology evidence="1 8">Multi-pass membrane protein</topology>
    </subcellularLocation>
    <subcellularLocation>
        <location evidence="2">Membrane</location>
        <topology evidence="2">Single-pass membrane protein</topology>
    </subcellularLocation>
</comment>
<dbReference type="PANTHER" id="PTHR12428">
    <property type="entry name" value="OXA1"/>
    <property type="match status" value="1"/>
</dbReference>
<keyword evidence="5 11" id="KW-0732">Signal</keyword>
<dbReference type="InterPro" id="IPR047196">
    <property type="entry name" value="YidC_ALB_C"/>
</dbReference>
<dbReference type="Pfam" id="PF12819">
    <property type="entry name" value="Malectin_like"/>
    <property type="match status" value="1"/>
</dbReference>
<comment type="similarity">
    <text evidence="8">Belongs to the OXA1/ALB3/YidC family.</text>
</comment>
<dbReference type="NCBIfam" id="TIGR03592">
    <property type="entry name" value="yidC_oxa1_cterm"/>
    <property type="match status" value="1"/>
</dbReference>
<name>A0A7G2DYR3_ARATH</name>
<reference evidence="14 15" key="1">
    <citation type="submission" date="2020-09" db="EMBL/GenBank/DDBJ databases">
        <authorList>
            <person name="Ashkenazy H."/>
        </authorList>
    </citation>
    <scope>NUCLEOTIDE SEQUENCE [LARGE SCALE GENOMIC DNA]</scope>
    <source>
        <strain evidence="15">cv. Cdm-0</strain>
    </source>
</reference>
<dbReference type="InterPro" id="IPR001708">
    <property type="entry name" value="YidC/ALB3/OXA1/COX18"/>
</dbReference>
<dbReference type="PANTHER" id="PTHR12428:SF14">
    <property type="entry name" value="ALBINO3-LIKE PROTEIN 1, CHLOROPLASTIC"/>
    <property type="match status" value="1"/>
</dbReference>
<keyword evidence="7 10" id="KW-0472">Membrane</keyword>
<keyword evidence="4 8" id="KW-0812">Transmembrane</keyword>
<evidence type="ECO:0000313" key="14">
    <source>
        <dbReference type="EMBL" id="CAD5313643.1"/>
    </source>
</evidence>
<comment type="similarity">
    <text evidence="3">Belongs to the OXA1/ALB3/YidC (TC 2.A.9.2) family.</text>
</comment>
<organism evidence="14 15">
    <name type="scientific">Arabidopsis thaliana</name>
    <name type="common">Mouse-ear cress</name>
    <dbReference type="NCBI Taxonomy" id="3702"/>
    <lineage>
        <taxon>Eukaryota</taxon>
        <taxon>Viridiplantae</taxon>
        <taxon>Streptophyta</taxon>
        <taxon>Embryophyta</taxon>
        <taxon>Tracheophyta</taxon>
        <taxon>Spermatophyta</taxon>
        <taxon>Magnoliopsida</taxon>
        <taxon>eudicotyledons</taxon>
        <taxon>Gunneridae</taxon>
        <taxon>Pentapetalae</taxon>
        <taxon>rosids</taxon>
        <taxon>malvids</taxon>
        <taxon>Brassicales</taxon>
        <taxon>Brassicaceae</taxon>
        <taxon>Camelineae</taxon>
        <taxon>Arabidopsis</taxon>
    </lineage>
</organism>
<evidence type="ECO:0000256" key="8">
    <source>
        <dbReference type="RuleBase" id="RU003945"/>
    </source>
</evidence>
<dbReference type="GO" id="GO:0016020">
    <property type="term" value="C:membrane"/>
    <property type="evidence" value="ECO:0007669"/>
    <property type="project" value="UniProtKB-SubCell"/>
</dbReference>
<dbReference type="Proteomes" id="UP000516314">
    <property type="component" value="Chromosome 1"/>
</dbReference>
<feature type="transmembrane region" description="Helical" evidence="10">
    <location>
        <begin position="690"/>
        <end position="709"/>
    </location>
</feature>
<dbReference type="Gene3D" id="2.60.120.430">
    <property type="entry name" value="Galactose-binding lectin"/>
    <property type="match status" value="1"/>
</dbReference>
<feature type="compositionally biased region" description="Basic and acidic residues" evidence="9">
    <location>
        <begin position="806"/>
        <end position="847"/>
    </location>
</feature>
<dbReference type="AlphaFoldDB" id="A0A7G2DYR3"/>
<accession>A0A7G2DYR3</accession>
<evidence type="ECO:0000256" key="10">
    <source>
        <dbReference type="SAM" id="Phobius"/>
    </source>
</evidence>
<feature type="transmembrane region" description="Helical" evidence="10">
    <location>
        <begin position="729"/>
        <end position="750"/>
    </location>
</feature>
<evidence type="ECO:0000259" key="13">
    <source>
        <dbReference type="Pfam" id="PF12819"/>
    </source>
</evidence>
<evidence type="ECO:0000256" key="2">
    <source>
        <dbReference type="ARBA" id="ARBA00004167"/>
    </source>
</evidence>
<feature type="compositionally biased region" description="Basic and acidic residues" evidence="9">
    <location>
        <begin position="913"/>
        <end position="926"/>
    </location>
</feature>
<evidence type="ECO:0000256" key="6">
    <source>
        <dbReference type="ARBA" id="ARBA00022989"/>
    </source>
</evidence>
<feature type="chain" id="PRO_5028835332" evidence="11">
    <location>
        <begin position="22"/>
        <end position="926"/>
    </location>
</feature>
<feature type="domain" description="Membrane insertase YidC/Oxa/ALB C-terminal" evidence="12">
    <location>
        <begin position="551"/>
        <end position="765"/>
    </location>
</feature>
<protein>
    <submittedName>
        <fullName evidence="14">(thale cress) hypothetical protein</fullName>
    </submittedName>
</protein>
<dbReference type="EMBL" id="LR881466">
    <property type="protein sequence ID" value="CAD5313643.1"/>
    <property type="molecule type" value="Genomic_DNA"/>
</dbReference>
<sequence>MAQASLICLLLSFSIIMLSNAADCGSSSSHIDADNRTWVGDTDFVTTGLTSKFVPFSKFPAELTTLRYFPTGETNCYTNIPVDKGGKVLVRTRFLYGDYDDESTAPKFDVVYDGKHRDSIVTTTYETATQSEAIFIPENGNISVCFYRTLSSETPFVSTIEVRMLDDSMYTDLGPKEGFILQQRTAYGAQELVRFPYDPYDRIWMPASVFASHLTSSATSIDTTGADNRPPEIILRTSWSQKGMAFYDIKLPFSGMTFYIVIYFSEPLSLGSDQKRSFNVYYEDKQVGSDLIVPPFGAVAQASLRDVVKTELAYLTFEATPDSTLDPLINALELYVISNSGGSGNGTNSTSTSGGGSPSPGGGSGSPPSTGGGSGSPPSTGGGGGSPSKGGGGGKSDSSGKSGEEKSSSNLALPLGISLPTLLSLGAGGWGVWKYFIKPRRHPESECKVLQFRRSRFSHTPSSSSSRYRTLVAQLGFRPDSFDFIKDHAENLLYTIADAAVSSSETFESVAGTTTKTTQSNDWFSGIANYMETILKVLKDGLSTVHVPYSYGFAIILLTVLVKAATFPLTKKQVESAMAMKSLTPQIKAIQERYAGDQERIQLETARLYKLAGINPLAGCLPTLATIPVWIGLYRALSNVADEGLLTEGFFWIPSLAGPTTVAARQNGSGISWLFPFIEGHPPLGWPDTLAYLVLPLLLVFSQYLSIQIMQSSQSNDPAMKSSQAVTKLLPLMIGYFALSVPSGLSLYWLTNNILSTAQQVWLQKYGGAKNPVEKFTNLVTKEDKTQKIEKSFSEPLVQKSVSELKIPREKGGEKVTPEGPKPGERFRLLKEQEAKRRREKEERQRAEAALSNQNTNEAHEQDGKSDTAIVAEDDKKTELSAVDETSDGTVAVNGKPYIQKDETTNGTFGIGHDAEQQHSHETEKR</sequence>